<evidence type="ECO:0000313" key="3">
    <source>
        <dbReference type="Proteomes" id="UP000366872"/>
    </source>
</evidence>
<proteinExistence type="predicted"/>
<sequence length="100" mass="10866">MDSAKHIHEMVAEADRRTELVANTEEHGMIENTIRVTLSKIMAFVVVGMAFGLDLAIMFKAGSEVFEAKTFLGSLITVTVLVTGKQALDTIRQKIDKGGA</sequence>
<keyword evidence="1" id="KW-0472">Membrane</keyword>
<keyword evidence="1" id="KW-0812">Transmembrane</keyword>
<accession>A0A6C2U4I3</accession>
<reference evidence="2 3" key="1">
    <citation type="submission" date="2019-04" db="EMBL/GenBank/DDBJ databases">
        <authorList>
            <person name="Van Vliet M D."/>
        </authorList>
    </citation>
    <scope>NUCLEOTIDE SEQUENCE [LARGE SCALE GENOMIC DNA]</scope>
    <source>
        <strain evidence="2 3">F1</strain>
    </source>
</reference>
<dbReference type="AlphaFoldDB" id="A0A6C2U4I3"/>
<dbReference type="RefSeq" id="WP_136080361.1">
    <property type="nucleotide sequence ID" value="NZ_CAAHFG010000002.1"/>
</dbReference>
<evidence type="ECO:0000313" key="2">
    <source>
        <dbReference type="EMBL" id="VGO14727.1"/>
    </source>
</evidence>
<gene>
    <name evidence="2" type="ORF">PDESU_03296</name>
</gene>
<keyword evidence="3" id="KW-1185">Reference proteome</keyword>
<protein>
    <submittedName>
        <fullName evidence="2">Uncharacterized protein</fullName>
    </submittedName>
</protein>
<dbReference type="EMBL" id="CAAHFG010000002">
    <property type="protein sequence ID" value="VGO14727.1"/>
    <property type="molecule type" value="Genomic_DNA"/>
</dbReference>
<keyword evidence="1" id="KW-1133">Transmembrane helix</keyword>
<evidence type="ECO:0000256" key="1">
    <source>
        <dbReference type="SAM" id="Phobius"/>
    </source>
</evidence>
<organism evidence="2 3">
    <name type="scientific">Pontiella desulfatans</name>
    <dbReference type="NCBI Taxonomy" id="2750659"/>
    <lineage>
        <taxon>Bacteria</taxon>
        <taxon>Pseudomonadati</taxon>
        <taxon>Kiritimatiellota</taxon>
        <taxon>Kiritimatiellia</taxon>
        <taxon>Kiritimatiellales</taxon>
        <taxon>Pontiellaceae</taxon>
        <taxon>Pontiella</taxon>
    </lineage>
</organism>
<feature type="transmembrane region" description="Helical" evidence="1">
    <location>
        <begin position="41"/>
        <end position="59"/>
    </location>
</feature>
<dbReference type="Proteomes" id="UP000366872">
    <property type="component" value="Unassembled WGS sequence"/>
</dbReference>
<name>A0A6C2U4I3_PONDE</name>